<evidence type="ECO:0008006" key="4">
    <source>
        <dbReference type="Google" id="ProtNLM"/>
    </source>
</evidence>
<gene>
    <name evidence="2" type="ORF">DNG_05427</name>
</gene>
<accession>A0AAE8MY97</accession>
<comment type="caution">
    <text evidence="2">The sequence shown here is derived from an EMBL/GenBank/DDBJ whole genome shotgun (WGS) entry which is preliminary data.</text>
</comment>
<feature type="region of interest" description="Disordered" evidence="1">
    <location>
        <begin position="1"/>
        <end position="29"/>
    </location>
</feature>
<dbReference type="Proteomes" id="UP001187682">
    <property type="component" value="Unassembled WGS sequence"/>
</dbReference>
<keyword evidence="3" id="KW-1185">Reference proteome</keyword>
<name>A0AAE8MY97_9PEZI</name>
<sequence length="85" mass="9050">MDDRAEQVKKPDEARLAKTKDDGDVDGVGYARNDTIVNQPMPQEPMMAKTQGKTRLRGGGDGGAICCGICAGLCCFECLDCCGCF</sequence>
<reference evidence="2" key="1">
    <citation type="submission" date="2018-03" db="EMBL/GenBank/DDBJ databases">
        <authorList>
            <person name="Guldener U."/>
        </authorList>
    </citation>
    <scope>NUCLEOTIDE SEQUENCE</scope>
</reference>
<dbReference type="AlphaFoldDB" id="A0AAE8MY97"/>
<evidence type="ECO:0000313" key="3">
    <source>
        <dbReference type="Proteomes" id="UP001187682"/>
    </source>
</evidence>
<feature type="compositionally biased region" description="Basic and acidic residues" evidence="1">
    <location>
        <begin position="1"/>
        <end position="22"/>
    </location>
</feature>
<evidence type="ECO:0000313" key="2">
    <source>
        <dbReference type="EMBL" id="SPO02752.1"/>
    </source>
</evidence>
<dbReference type="EMBL" id="ONZQ02000007">
    <property type="protein sequence ID" value="SPO02752.1"/>
    <property type="molecule type" value="Genomic_DNA"/>
</dbReference>
<proteinExistence type="predicted"/>
<organism evidence="2 3">
    <name type="scientific">Cephalotrichum gorgonifer</name>
    <dbReference type="NCBI Taxonomy" id="2041049"/>
    <lineage>
        <taxon>Eukaryota</taxon>
        <taxon>Fungi</taxon>
        <taxon>Dikarya</taxon>
        <taxon>Ascomycota</taxon>
        <taxon>Pezizomycotina</taxon>
        <taxon>Sordariomycetes</taxon>
        <taxon>Hypocreomycetidae</taxon>
        <taxon>Microascales</taxon>
        <taxon>Microascaceae</taxon>
        <taxon>Cephalotrichum</taxon>
    </lineage>
</organism>
<protein>
    <recommendedName>
        <fullName evidence="4">Cysteine-rich transmembrane CYSTM domain-containing protein</fullName>
    </recommendedName>
</protein>
<evidence type="ECO:0000256" key="1">
    <source>
        <dbReference type="SAM" id="MobiDB-lite"/>
    </source>
</evidence>